<dbReference type="GO" id="GO:0004222">
    <property type="term" value="F:metalloendopeptidase activity"/>
    <property type="evidence" value="ECO:0007669"/>
    <property type="project" value="InterPro"/>
</dbReference>
<dbReference type="Proteomes" id="UP000179113">
    <property type="component" value="Unassembled WGS sequence"/>
</dbReference>
<evidence type="ECO:0000313" key="6">
    <source>
        <dbReference type="Proteomes" id="UP000179113"/>
    </source>
</evidence>
<evidence type="ECO:0008006" key="7">
    <source>
        <dbReference type="Google" id="ProtNLM"/>
    </source>
</evidence>
<organism evidence="5 6">
    <name type="scientific">candidate division WWE3 bacterium RIFOXYC1_FULL_39_7</name>
    <dbReference type="NCBI Taxonomy" id="1802643"/>
    <lineage>
        <taxon>Bacteria</taxon>
        <taxon>Katanobacteria</taxon>
    </lineage>
</organism>
<dbReference type="InterPro" id="IPR007863">
    <property type="entry name" value="Peptidase_M16_C"/>
</dbReference>
<dbReference type="Gene3D" id="3.30.830.10">
    <property type="entry name" value="Metalloenzyme, LuxS/M16 peptidase-like"/>
    <property type="match status" value="2"/>
</dbReference>
<comment type="caution">
    <text evidence="5">The sequence shown here is derived from an EMBL/GenBank/DDBJ whole genome shotgun (WGS) entry which is preliminary data.</text>
</comment>
<comment type="similarity">
    <text evidence="1 2">Belongs to the peptidase M16 family.</text>
</comment>
<feature type="domain" description="Peptidase M16 C-terminal" evidence="4">
    <location>
        <begin position="172"/>
        <end position="339"/>
    </location>
</feature>
<gene>
    <name evidence="5" type="ORF">A2415_03485</name>
</gene>
<proteinExistence type="inferred from homology"/>
<evidence type="ECO:0000313" key="5">
    <source>
        <dbReference type="EMBL" id="OGC69608.1"/>
    </source>
</evidence>
<dbReference type="PROSITE" id="PS00143">
    <property type="entry name" value="INSULINASE"/>
    <property type="match status" value="1"/>
</dbReference>
<dbReference type="GO" id="GO:0046872">
    <property type="term" value="F:metal ion binding"/>
    <property type="evidence" value="ECO:0007669"/>
    <property type="project" value="InterPro"/>
</dbReference>
<protein>
    <recommendedName>
        <fullName evidence="7">Peptidase M16 N-terminal domain-containing protein</fullName>
    </recommendedName>
</protein>
<dbReference type="InterPro" id="IPR011765">
    <property type="entry name" value="Pept_M16_N"/>
</dbReference>
<dbReference type="Pfam" id="PF05193">
    <property type="entry name" value="Peptidase_M16_C"/>
    <property type="match status" value="1"/>
</dbReference>
<feature type="domain" description="Peptidase M16 N-terminal" evidence="3">
    <location>
        <begin position="16"/>
        <end position="141"/>
    </location>
</feature>
<dbReference type="InterPro" id="IPR011249">
    <property type="entry name" value="Metalloenz_LuxS/M16"/>
</dbReference>
<dbReference type="InterPro" id="IPR001431">
    <property type="entry name" value="Pept_M16_Zn_BS"/>
</dbReference>
<evidence type="ECO:0000256" key="1">
    <source>
        <dbReference type="ARBA" id="ARBA00007261"/>
    </source>
</evidence>
<evidence type="ECO:0000259" key="3">
    <source>
        <dbReference type="Pfam" id="PF00675"/>
    </source>
</evidence>
<evidence type="ECO:0000259" key="4">
    <source>
        <dbReference type="Pfam" id="PF05193"/>
    </source>
</evidence>
<evidence type="ECO:0000256" key="2">
    <source>
        <dbReference type="RuleBase" id="RU004447"/>
    </source>
</evidence>
<accession>A0A1F4WJU5</accession>
<dbReference type="PANTHER" id="PTHR11851">
    <property type="entry name" value="METALLOPROTEASE"/>
    <property type="match status" value="1"/>
</dbReference>
<dbReference type="AlphaFoldDB" id="A0A1F4WJU5"/>
<dbReference type="SUPFAM" id="SSF63411">
    <property type="entry name" value="LuxS/MPP-like metallohydrolase"/>
    <property type="match status" value="2"/>
</dbReference>
<reference evidence="5 6" key="1">
    <citation type="journal article" date="2016" name="Nat. Commun.">
        <title>Thousands of microbial genomes shed light on interconnected biogeochemical processes in an aquifer system.</title>
        <authorList>
            <person name="Anantharaman K."/>
            <person name="Brown C.T."/>
            <person name="Hug L.A."/>
            <person name="Sharon I."/>
            <person name="Castelle C.J."/>
            <person name="Probst A.J."/>
            <person name="Thomas B.C."/>
            <person name="Singh A."/>
            <person name="Wilkins M.J."/>
            <person name="Karaoz U."/>
            <person name="Brodie E.L."/>
            <person name="Williams K.H."/>
            <person name="Hubbard S.S."/>
            <person name="Banfield J.F."/>
        </authorList>
    </citation>
    <scope>NUCLEOTIDE SEQUENCE [LARGE SCALE GENOMIC DNA]</scope>
</reference>
<dbReference type="GO" id="GO:0006508">
    <property type="term" value="P:proteolysis"/>
    <property type="evidence" value="ECO:0007669"/>
    <property type="project" value="InterPro"/>
</dbReference>
<dbReference type="InterPro" id="IPR050361">
    <property type="entry name" value="MPP/UQCRC_Complex"/>
</dbReference>
<dbReference type="EMBL" id="MEWA01000019">
    <property type="protein sequence ID" value="OGC69608.1"/>
    <property type="molecule type" value="Genomic_DNA"/>
</dbReference>
<dbReference type="Pfam" id="PF00675">
    <property type="entry name" value="Peptidase_M16"/>
    <property type="match status" value="1"/>
</dbReference>
<name>A0A1F4WJU5_UNCKA</name>
<sequence>MIKPIFNQLSNGLNVVLLPSKEIETVVVQLRGKAGSNYEKEGEIGAAHFLEHFVLKGTDNYPNHKKLTQLINDVGGKFVGATSRDDVLFGVHVLKEDIENALIFLSEIFYKSLLEEKNVRNLKDVIKQEILRYNDMPEKLIGRIGYRILFPENRLAKLNTGESDDVERLNLRIIKSFQERTYTNNNFILVICGNFDDDETGQLINKYFTQKTNDFESESVELTQNQGLEVQVAQTPSLTQHYIKLDFHGYKISDVRKYPSAIFAKILNMYLKEKLVEDQGLVYQLSCDSYAAGNYGLFGIYTSTNDKNFEKVLGIIKNSKNEFESYLTTKNVNQAKNILCANLAFLIEKPSIRANYYSELILHGRPEQDYDYEVNQIRNTNLNEITLVVDEISKQDPKLTVISNKFDVEKVKGFWLQDY</sequence>
<dbReference type="PANTHER" id="PTHR11851:SF49">
    <property type="entry name" value="MITOCHONDRIAL-PROCESSING PEPTIDASE SUBUNIT ALPHA"/>
    <property type="match status" value="1"/>
</dbReference>